<dbReference type="PANTHER" id="PTHR33646">
    <property type="entry name" value="GB|AAF00631.1"/>
    <property type="match status" value="1"/>
</dbReference>
<dbReference type="Proteomes" id="UP000554482">
    <property type="component" value="Unassembled WGS sequence"/>
</dbReference>
<sequence>MNYFKHPSSNDIKQVVPIQLEPRNSEQEVVKEVIKVGSISKQVLLEGDQEMISSQHVFFNNKLKETQFVDIKMDSPRSTRAVWNQIETGGSIQFDSKKEDHQEKKQDLVQEKEIINWKKNGCGFNIWKWRLTGIGALCSIGMAAATICIFILGNQQKHKHHQQNQKLSFQIYSDDKRFKQVVQHATKLNQAISSVRGVPINRAHITCGGYYVYDGL</sequence>
<evidence type="ECO:0000259" key="2">
    <source>
        <dbReference type="Pfam" id="PF20705"/>
    </source>
</evidence>
<proteinExistence type="predicted"/>
<dbReference type="OrthoDB" id="766965at2759"/>
<accession>A0A7J6WP51</accession>
<reference evidence="3 4" key="1">
    <citation type="submission" date="2020-06" db="EMBL/GenBank/DDBJ databases">
        <title>Transcriptomic and genomic resources for Thalictrum thalictroides and T. hernandezii: Facilitating candidate gene discovery in an emerging model plant lineage.</title>
        <authorList>
            <person name="Arias T."/>
            <person name="Riano-Pachon D.M."/>
            <person name="Di Stilio V.S."/>
        </authorList>
    </citation>
    <scope>NUCLEOTIDE SEQUENCE [LARGE SCALE GENOMIC DNA]</scope>
    <source>
        <strain evidence="4">cv. WT478/WT964</strain>
        <tissue evidence="3">Leaves</tissue>
    </source>
</reference>
<dbReference type="InterPro" id="IPR045883">
    <property type="entry name" value="At4g13530-like"/>
</dbReference>
<dbReference type="EMBL" id="JABWDY010012943">
    <property type="protein sequence ID" value="KAF5198708.1"/>
    <property type="molecule type" value="Genomic_DNA"/>
</dbReference>
<organism evidence="3 4">
    <name type="scientific">Thalictrum thalictroides</name>
    <name type="common">Rue-anemone</name>
    <name type="synonym">Anemone thalictroides</name>
    <dbReference type="NCBI Taxonomy" id="46969"/>
    <lineage>
        <taxon>Eukaryota</taxon>
        <taxon>Viridiplantae</taxon>
        <taxon>Streptophyta</taxon>
        <taxon>Embryophyta</taxon>
        <taxon>Tracheophyta</taxon>
        <taxon>Spermatophyta</taxon>
        <taxon>Magnoliopsida</taxon>
        <taxon>Ranunculales</taxon>
        <taxon>Ranunculaceae</taxon>
        <taxon>Thalictroideae</taxon>
        <taxon>Thalictrum</taxon>
    </lineage>
</organism>
<dbReference type="InterPro" id="IPR049224">
    <property type="entry name" value="DUF6821"/>
</dbReference>
<dbReference type="PANTHER" id="PTHR33646:SF2">
    <property type="entry name" value="F20H23.8 PROTEIN"/>
    <property type="match status" value="1"/>
</dbReference>
<gene>
    <name evidence="3" type="ORF">FRX31_011705</name>
</gene>
<keyword evidence="1" id="KW-0472">Membrane</keyword>
<evidence type="ECO:0000256" key="1">
    <source>
        <dbReference type="SAM" id="Phobius"/>
    </source>
</evidence>
<dbReference type="Pfam" id="PF20705">
    <property type="entry name" value="DUF6821"/>
    <property type="match status" value="1"/>
</dbReference>
<feature type="transmembrane region" description="Helical" evidence="1">
    <location>
        <begin position="129"/>
        <end position="152"/>
    </location>
</feature>
<evidence type="ECO:0000313" key="4">
    <source>
        <dbReference type="Proteomes" id="UP000554482"/>
    </source>
</evidence>
<keyword evidence="1 3" id="KW-0812">Transmembrane</keyword>
<feature type="domain" description="DUF6821" evidence="2">
    <location>
        <begin position="48"/>
        <end position="211"/>
    </location>
</feature>
<dbReference type="AlphaFoldDB" id="A0A7J6WP51"/>
<keyword evidence="4" id="KW-1185">Reference proteome</keyword>
<protein>
    <submittedName>
        <fullName evidence="3">Transmembrane protein</fullName>
    </submittedName>
</protein>
<evidence type="ECO:0000313" key="3">
    <source>
        <dbReference type="EMBL" id="KAF5198708.1"/>
    </source>
</evidence>
<name>A0A7J6WP51_THATH</name>
<keyword evidence="1" id="KW-1133">Transmembrane helix</keyword>
<comment type="caution">
    <text evidence="3">The sequence shown here is derived from an EMBL/GenBank/DDBJ whole genome shotgun (WGS) entry which is preliminary data.</text>
</comment>